<organism evidence="1 2">
    <name type="scientific">Oceaniovalibus guishaninsula JLT2003</name>
    <dbReference type="NCBI Taxonomy" id="1231392"/>
    <lineage>
        <taxon>Bacteria</taxon>
        <taxon>Pseudomonadati</taxon>
        <taxon>Pseudomonadota</taxon>
        <taxon>Alphaproteobacteria</taxon>
        <taxon>Rhodobacterales</taxon>
        <taxon>Roseobacteraceae</taxon>
        <taxon>Oceaniovalibus</taxon>
    </lineage>
</organism>
<dbReference type="InterPro" id="IPR029069">
    <property type="entry name" value="HotDog_dom_sf"/>
</dbReference>
<sequence>MPYSRPFGIEFNHCDPAGIVFYPRYLEMVNHMAENFFADVVGHGYAQMIADGNGCPTVRLEVDFRAPSRLGERLTLTLRVTAVGRSSLDLTVAGRGPADDLRFRAAKRIVWIGPDKRAAPWPDRIRDRLTESIEEDDG</sequence>
<dbReference type="Gene3D" id="3.10.129.10">
    <property type="entry name" value="Hotdog Thioesterase"/>
    <property type="match status" value="1"/>
</dbReference>
<dbReference type="Pfam" id="PF13279">
    <property type="entry name" value="4HBT_2"/>
    <property type="match status" value="1"/>
</dbReference>
<dbReference type="Proteomes" id="UP000006765">
    <property type="component" value="Unassembled WGS sequence"/>
</dbReference>
<proteinExistence type="predicted"/>
<dbReference type="CDD" id="cd00586">
    <property type="entry name" value="4HBT"/>
    <property type="match status" value="1"/>
</dbReference>
<dbReference type="PATRIC" id="fig|1231392.3.peg.2785"/>
<accession>K2H9A8</accession>
<evidence type="ECO:0000313" key="1">
    <source>
        <dbReference type="EMBL" id="EKE43177.1"/>
    </source>
</evidence>
<protein>
    <submittedName>
        <fullName evidence="1">Thioesterase superfamily protein</fullName>
    </submittedName>
</protein>
<dbReference type="RefSeq" id="WP_007427920.1">
    <property type="nucleotide sequence ID" value="NZ_AMGO01000068.1"/>
</dbReference>
<dbReference type="SUPFAM" id="SSF54637">
    <property type="entry name" value="Thioesterase/thiol ester dehydrase-isomerase"/>
    <property type="match status" value="1"/>
</dbReference>
<dbReference type="AlphaFoldDB" id="K2H9A8"/>
<gene>
    <name evidence="1" type="ORF">OCGS_2768</name>
</gene>
<keyword evidence="2" id="KW-1185">Reference proteome</keyword>
<dbReference type="eggNOG" id="COG0824">
    <property type="taxonomic scope" value="Bacteria"/>
</dbReference>
<dbReference type="OrthoDB" id="7204167at2"/>
<dbReference type="STRING" id="1231392.OCGS_2768"/>
<dbReference type="EMBL" id="AMGO01000068">
    <property type="protein sequence ID" value="EKE43177.1"/>
    <property type="molecule type" value="Genomic_DNA"/>
</dbReference>
<evidence type="ECO:0000313" key="2">
    <source>
        <dbReference type="Proteomes" id="UP000006765"/>
    </source>
</evidence>
<comment type="caution">
    <text evidence="1">The sequence shown here is derived from an EMBL/GenBank/DDBJ whole genome shotgun (WGS) entry which is preliminary data.</text>
</comment>
<name>K2H9A8_9RHOB</name>
<reference evidence="1 2" key="1">
    <citation type="journal article" date="2012" name="J. Bacteriol.">
        <title>Draft Genome Sequence of Oceaniovalibus guishaninsula JLT2003T.</title>
        <authorList>
            <person name="Tang K."/>
            <person name="Liu K."/>
            <person name="Jiao N."/>
        </authorList>
    </citation>
    <scope>NUCLEOTIDE SEQUENCE [LARGE SCALE GENOMIC DNA]</scope>
    <source>
        <strain evidence="1 2">JLT2003</strain>
    </source>
</reference>